<organism evidence="7 8">
    <name type="scientific">Desulfotalea psychrophila (strain LSv54 / DSM 12343)</name>
    <dbReference type="NCBI Taxonomy" id="177439"/>
    <lineage>
        <taxon>Bacteria</taxon>
        <taxon>Pseudomonadati</taxon>
        <taxon>Thermodesulfobacteriota</taxon>
        <taxon>Desulfobulbia</taxon>
        <taxon>Desulfobulbales</taxon>
        <taxon>Desulfocapsaceae</taxon>
        <taxon>Desulfotalea</taxon>
    </lineage>
</organism>
<feature type="transmembrane region" description="Helical" evidence="6">
    <location>
        <begin position="169"/>
        <end position="191"/>
    </location>
</feature>
<reference evidence="8" key="1">
    <citation type="journal article" date="2004" name="Environ. Microbiol.">
        <title>The genome of Desulfotalea psychrophila, a sulfate-reducing bacterium from permanently cold Arctic sediments.</title>
        <authorList>
            <person name="Rabus R."/>
            <person name="Ruepp A."/>
            <person name="Frickey T."/>
            <person name="Rattei T."/>
            <person name="Fartmann B."/>
            <person name="Stark M."/>
            <person name="Bauer M."/>
            <person name="Zibat A."/>
            <person name="Lombardot T."/>
            <person name="Becker I."/>
            <person name="Amann J."/>
            <person name="Gellner K."/>
            <person name="Teeling H."/>
            <person name="Leuschner W.D."/>
            <person name="Gloeckner F.-O."/>
            <person name="Lupas A.N."/>
            <person name="Amann R."/>
            <person name="Klenk H.-P."/>
        </authorList>
    </citation>
    <scope>NUCLEOTIDE SEQUENCE [LARGE SCALE GENOMIC DNA]</scope>
    <source>
        <strain evidence="8">DSM 12343 / LSv54</strain>
    </source>
</reference>
<gene>
    <name evidence="7" type="ordered locus">DP0193</name>
</gene>
<name>Q6ARV3_DESPS</name>
<dbReference type="PANTHER" id="PTHR21716">
    <property type="entry name" value="TRANSMEMBRANE PROTEIN"/>
    <property type="match status" value="1"/>
</dbReference>
<keyword evidence="8" id="KW-1185">Reference proteome</keyword>
<accession>Q6ARV3</accession>
<feature type="transmembrane region" description="Helical" evidence="6">
    <location>
        <begin position="44"/>
        <end position="62"/>
    </location>
</feature>
<protein>
    <submittedName>
        <fullName evidence="7">Hypothetical membrane protein</fullName>
    </submittedName>
</protein>
<dbReference type="Proteomes" id="UP000000602">
    <property type="component" value="Chromosome"/>
</dbReference>
<evidence type="ECO:0000256" key="3">
    <source>
        <dbReference type="ARBA" id="ARBA00022692"/>
    </source>
</evidence>
<dbReference type="InterPro" id="IPR002549">
    <property type="entry name" value="AI-2E-like"/>
</dbReference>
<dbReference type="EMBL" id="CR522870">
    <property type="protein sequence ID" value="CAG34922.1"/>
    <property type="molecule type" value="Genomic_DNA"/>
</dbReference>
<feature type="transmembrane region" description="Helical" evidence="6">
    <location>
        <begin position="317"/>
        <end position="350"/>
    </location>
</feature>
<proteinExistence type="inferred from homology"/>
<feature type="transmembrane region" description="Helical" evidence="6">
    <location>
        <begin position="74"/>
        <end position="94"/>
    </location>
</feature>
<dbReference type="RefSeq" id="WP_011187438.1">
    <property type="nucleotide sequence ID" value="NC_006138.1"/>
</dbReference>
<dbReference type="GO" id="GO:0016020">
    <property type="term" value="C:membrane"/>
    <property type="evidence" value="ECO:0007669"/>
    <property type="project" value="UniProtKB-SubCell"/>
</dbReference>
<evidence type="ECO:0000256" key="6">
    <source>
        <dbReference type="SAM" id="Phobius"/>
    </source>
</evidence>
<feature type="transmembrane region" description="Helical" evidence="6">
    <location>
        <begin position="250"/>
        <end position="280"/>
    </location>
</feature>
<comment type="subcellular location">
    <subcellularLocation>
        <location evidence="1">Membrane</location>
        <topology evidence="1">Multi-pass membrane protein</topology>
    </subcellularLocation>
</comment>
<dbReference type="PANTHER" id="PTHR21716:SF4">
    <property type="entry name" value="TRANSMEMBRANE PROTEIN 245"/>
    <property type="match status" value="1"/>
</dbReference>
<feature type="transmembrane region" description="Helical" evidence="6">
    <location>
        <begin position="221"/>
        <end position="244"/>
    </location>
</feature>
<keyword evidence="3 6" id="KW-0812">Transmembrane</keyword>
<dbReference type="AlphaFoldDB" id="Q6ARV3"/>
<dbReference type="eggNOG" id="COG0628">
    <property type="taxonomic scope" value="Bacteria"/>
</dbReference>
<evidence type="ECO:0000256" key="2">
    <source>
        <dbReference type="ARBA" id="ARBA00009773"/>
    </source>
</evidence>
<evidence type="ECO:0000313" key="8">
    <source>
        <dbReference type="Proteomes" id="UP000000602"/>
    </source>
</evidence>
<dbReference type="STRING" id="177439.DP0193"/>
<evidence type="ECO:0000313" key="7">
    <source>
        <dbReference type="EMBL" id="CAG34922.1"/>
    </source>
</evidence>
<evidence type="ECO:0000256" key="1">
    <source>
        <dbReference type="ARBA" id="ARBA00004141"/>
    </source>
</evidence>
<dbReference type="KEGG" id="dps:DP0193"/>
<keyword evidence="4 6" id="KW-1133">Transmembrane helix</keyword>
<evidence type="ECO:0000256" key="5">
    <source>
        <dbReference type="ARBA" id="ARBA00023136"/>
    </source>
</evidence>
<dbReference type="HOGENOM" id="CLU_041771_2_2_7"/>
<feature type="transmembrane region" description="Helical" evidence="6">
    <location>
        <begin position="20"/>
        <end position="38"/>
    </location>
</feature>
<sequence>MNQLPPQQSDGKPLPGPMRIKYFLLVFAIAFFFLGRILWPFWSILVLSFLLVNIFQPVYLFLSKQLPRSVASGLTCLMIIALVFFPLLFFTGALTGEALSFYNWVRDSQVWMRFQDFIQQSQFITRMQAPLKDFGIDFQPAQITASLAYFAKAGGLFLYDQASSWAANILQSVALFFIMILVIFFLFMDLLRLKEFLFKLSPLPEDENRLLVKKFEEIANAILKGSGICGIIQGIIGGVLFSIMHLPSPILWGCIMSVLAFLPIFGIGLVMLPAALALAIDGQTATASSLVISYLVLSLGMEYLIKPKLVGSQVEMHTLLVFLSIIGGISVYGILGIIYGPLIITAFLTLSNIYLRRYDQYVQIM</sequence>
<dbReference type="Pfam" id="PF01594">
    <property type="entry name" value="AI-2E_transport"/>
    <property type="match status" value="1"/>
</dbReference>
<comment type="similarity">
    <text evidence="2">Belongs to the autoinducer-2 exporter (AI-2E) (TC 2.A.86) family.</text>
</comment>
<feature type="transmembrane region" description="Helical" evidence="6">
    <location>
        <begin position="287"/>
        <end position="305"/>
    </location>
</feature>
<evidence type="ECO:0000256" key="4">
    <source>
        <dbReference type="ARBA" id="ARBA00022989"/>
    </source>
</evidence>
<keyword evidence="5 6" id="KW-0472">Membrane</keyword>